<organism evidence="1 2">
    <name type="scientific">Pseudomonas triclosanedens</name>
    <dbReference type="NCBI Taxonomy" id="2961893"/>
    <lineage>
        <taxon>Bacteria</taxon>
        <taxon>Pseudomonadati</taxon>
        <taxon>Pseudomonadota</taxon>
        <taxon>Gammaproteobacteria</taxon>
        <taxon>Pseudomonadales</taxon>
        <taxon>Pseudomonadaceae</taxon>
        <taxon>Pseudomonas</taxon>
    </lineage>
</organism>
<dbReference type="RefSeq" id="WP_254471682.1">
    <property type="nucleotide sequence ID" value="NZ_CP113432.1"/>
</dbReference>
<dbReference type="EMBL" id="CP113432">
    <property type="protein sequence ID" value="WAI51043.1"/>
    <property type="molecule type" value="Genomic_DNA"/>
</dbReference>
<evidence type="ECO:0000313" key="2">
    <source>
        <dbReference type="Proteomes" id="UP001163624"/>
    </source>
</evidence>
<evidence type="ECO:0000313" key="1">
    <source>
        <dbReference type="EMBL" id="WAI51043.1"/>
    </source>
</evidence>
<sequence length="111" mass="11635">MALPAGRANAVSVRRSTAAKRNKLCSGARLAREGADCTESRRVGCTIPTDDGAAPRTGIDGRAAGEMAAPLWGTPLAMTGPVMGMLPLPRIGLDVVFALYRVALWNTKQRG</sequence>
<name>A0ABY7A1S9_9PSED</name>
<accession>A0ABY7A1S9</accession>
<keyword evidence="2" id="KW-1185">Reference proteome</keyword>
<gene>
    <name evidence="1" type="ORF">OU419_07230</name>
</gene>
<protein>
    <submittedName>
        <fullName evidence="1">Uncharacterized protein</fullName>
    </submittedName>
</protein>
<proteinExistence type="predicted"/>
<reference evidence="1" key="1">
    <citation type="submission" date="2022-11" db="EMBL/GenBank/DDBJ databases">
        <title>Pseudomonas triclosanedens sp. nov., a triclosan degrader isolated from activated sludge.</title>
        <authorList>
            <person name="Yin Y."/>
            <person name="Lu Z."/>
        </authorList>
    </citation>
    <scope>NUCLEOTIDE SEQUENCE</scope>
    <source>
        <strain evidence="1">ZM23</strain>
    </source>
</reference>
<dbReference type="Proteomes" id="UP001163624">
    <property type="component" value="Chromosome"/>
</dbReference>